<sequence>MWDQASGRRLRVRRRASARLLAFAGTLESTIDAHAALWGAAKVNQDREERVESLLCNLAKAFQEAILVGDHRLAEAKRLTKARLEGNREGSRSHAYVYVREWGIRLDEHDDDVLTADGLTDVTHKIRGIEATGSMLCIQAQETSKELRWRRSASADLEKGLSGQRATLGILIKKNEAGEADEDGGDPIGIERELLRLAERFTGGLEQAYFE</sequence>
<evidence type="ECO:0000313" key="1">
    <source>
        <dbReference type="EMBL" id="KAK1657655.1"/>
    </source>
</evidence>
<organism evidence="1 2">
    <name type="scientific">Colletotrichum godetiae</name>
    <dbReference type="NCBI Taxonomy" id="1209918"/>
    <lineage>
        <taxon>Eukaryota</taxon>
        <taxon>Fungi</taxon>
        <taxon>Dikarya</taxon>
        <taxon>Ascomycota</taxon>
        <taxon>Pezizomycotina</taxon>
        <taxon>Sordariomycetes</taxon>
        <taxon>Hypocreomycetidae</taxon>
        <taxon>Glomerellales</taxon>
        <taxon>Glomerellaceae</taxon>
        <taxon>Colletotrichum</taxon>
        <taxon>Colletotrichum acutatum species complex</taxon>
    </lineage>
</organism>
<gene>
    <name evidence="1" type="ORF">BDP55DRAFT_734738</name>
</gene>
<accession>A0AAJ0AAV8</accession>
<dbReference type="Proteomes" id="UP001224890">
    <property type="component" value="Unassembled WGS sequence"/>
</dbReference>
<dbReference type="AlphaFoldDB" id="A0AAJ0AAV8"/>
<dbReference type="EMBL" id="JAHMHR010000087">
    <property type="protein sequence ID" value="KAK1657655.1"/>
    <property type="molecule type" value="Genomic_DNA"/>
</dbReference>
<dbReference type="GeneID" id="85464767"/>
<protein>
    <submittedName>
        <fullName evidence="1">Uncharacterized protein</fullName>
    </submittedName>
</protein>
<keyword evidence="2" id="KW-1185">Reference proteome</keyword>
<name>A0AAJ0AAV8_9PEZI</name>
<evidence type="ECO:0000313" key="2">
    <source>
        <dbReference type="Proteomes" id="UP001224890"/>
    </source>
</evidence>
<proteinExistence type="predicted"/>
<comment type="caution">
    <text evidence="1">The sequence shown here is derived from an EMBL/GenBank/DDBJ whole genome shotgun (WGS) entry which is preliminary data.</text>
</comment>
<dbReference type="RefSeq" id="XP_060422419.1">
    <property type="nucleotide sequence ID" value="XM_060580241.1"/>
</dbReference>
<reference evidence="1" key="1">
    <citation type="submission" date="2021-06" db="EMBL/GenBank/DDBJ databases">
        <title>Comparative genomics, transcriptomics and evolutionary studies reveal genomic signatures of adaptation to plant cell wall in hemibiotrophic fungi.</title>
        <authorList>
            <consortium name="DOE Joint Genome Institute"/>
            <person name="Baroncelli R."/>
            <person name="Diaz J.F."/>
            <person name="Benocci T."/>
            <person name="Peng M."/>
            <person name="Battaglia E."/>
            <person name="Haridas S."/>
            <person name="Andreopoulos W."/>
            <person name="Labutti K."/>
            <person name="Pangilinan J."/>
            <person name="Floch G.L."/>
            <person name="Makela M.R."/>
            <person name="Henrissat B."/>
            <person name="Grigoriev I.V."/>
            <person name="Crouch J.A."/>
            <person name="De Vries R.P."/>
            <person name="Sukno S.A."/>
            <person name="Thon M.R."/>
        </authorList>
    </citation>
    <scope>NUCLEOTIDE SEQUENCE</scope>
    <source>
        <strain evidence="1">CBS 193.32</strain>
    </source>
</reference>